<proteinExistence type="predicted"/>
<dbReference type="PANTHER" id="PTHR33886:SF8">
    <property type="entry name" value="UNSATURATED RHAMNOGALACTURONAN HYDROLASE (EUROFUNG)"/>
    <property type="match status" value="1"/>
</dbReference>
<name>A0A366XZY8_9BACI</name>
<dbReference type="RefSeq" id="WP_113805807.1">
    <property type="nucleotide sequence ID" value="NZ_QOCW01000008.1"/>
</dbReference>
<dbReference type="InterPro" id="IPR052043">
    <property type="entry name" value="PolySaccharide_Degr_Enz"/>
</dbReference>
<dbReference type="InterPro" id="IPR008928">
    <property type="entry name" value="6-hairpin_glycosidase_sf"/>
</dbReference>
<dbReference type="InterPro" id="IPR012341">
    <property type="entry name" value="6hp_glycosidase-like_sf"/>
</dbReference>
<evidence type="ECO:0000256" key="1">
    <source>
        <dbReference type="ARBA" id="ARBA00022801"/>
    </source>
</evidence>
<dbReference type="InterPro" id="IPR010905">
    <property type="entry name" value="Glyco_hydro_88"/>
</dbReference>
<evidence type="ECO:0000313" key="2">
    <source>
        <dbReference type="EMBL" id="RBW69724.1"/>
    </source>
</evidence>
<dbReference type="PANTHER" id="PTHR33886">
    <property type="entry name" value="UNSATURATED RHAMNOGALACTURONAN HYDROLASE (EUROFUNG)"/>
    <property type="match status" value="1"/>
</dbReference>
<dbReference type="Proteomes" id="UP000253314">
    <property type="component" value="Unassembled WGS sequence"/>
</dbReference>
<dbReference type="GO" id="GO:0005975">
    <property type="term" value="P:carbohydrate metabolic process"/>
    <property type="evidence" value="ECO:0007669"/>
    <property type="project" value="InterPro"/>
</dbReference>
<dbReference type="OrthoDB" id="6381507at2"/>
<dbReference type="AlphaFoldDB" id="A0A366XZY8"/>
<keyword evidence="1 2" id="KW-0378">Hydrolase</keyword>
<protein>
    <submittedName>
        <fullName evidence="2">Glycoside hydrolase 105 family protein</fullName>
    </submittedName>
</protein>
<sequence length="365" mass="42131">MTEKVNTANPLLQANRACEALMAAYSTVELPPANKWHYHQGVFLDGMLKVWEKTGNQAYFDYVKSYIDNLLDAEGNFLFDRDELDSIQVGILLFPLYEQTKDKRYKIAAEKLRNLYRTLNKTSKGGFWHKDKYPYQMWLDGLYMAGPFALLYNKWFNEPKLADMVVYQEQLMRSHMKDEKTGLFYHAWDEKKIQPWANPITGCSTEFWGRSCGWYGTALIDILELLPEDHDGREALVKSLQEYVQALLNYQDSKTGLWYQIVDKGDWKDNWLESSCTSLFIYTIAKAVQKGYVDQEYLNAAKKAYEGLVDHMIEADEKNWSLKGICIGTSAGVYDYYVGRPTSENDLHGVGAFILASMALDEIEK</sequence>
<gene>
    <name evidence="2" type="ORF">DS031_09305</name>
</gene>
<comment type="caution">
    <text evidence="2">The sequence shown here is derived from an EMBL/GenBank/DDBJ whole genome shotgun (WGS) entry which is preliminary data.</text>
</comment>
<dbReference type="EMBL" id="QOCW01000008">
    <property type="protein sequence ID" value="RBW69724.1"/>
    <property type="molecule type" value="Genomic_DNA"/>
</dbReference>
<dbReference type="Pfam" id="PF07470">
    <property type="entry name" value="Glyco_hydro_88"/>
    <property type="match status" value="1"/>
</dbReference>
<dbReference type="SUPFAM" id="SSF48208">
    <property type="entry name" value="Six-hairpin glycosidases"/>
    <property type="match status" value="1"/>
</dbReference>
<dbReference type="GO" id="GO:0016787">
    <property type="term" value="F:hydrolase activity"/>
    <property type="evidence" value="ECO:0007669"/>
    <property type="project" value="UniProtKB-KW"/>
</dbReference>
<evidence type="ECO:0000313" key="3">
    <source>
        <dbReference type="Proteomes" id="UP000253314"/>
    </source>
</evidence>
<dbReference type="Gene3D" id="1.50.10.10">
    <property type="match status" value="1"/>
</dbReference>
<accession>A0A366XZY8</accession>
<organism evidence="2 3">
    <name type="scientific">Bacillus taeanensis</name>
    <dbReference type="NCBI Taxonomy" id="273032"/>
    <lineage>
        <taxon>Bacteria</taxon>
        <taxon>Bacillati</taxon>
        <taxon>Bacillota</taxon>
        <taxon>Bacilli</taxon>
        <taxon>Bacillales</taxon>
        <taxon>Bacillaceae</taxon>
        <taxon>Bacillus</taxon>
    </lineage>
</organism>
<keyword evidence="3" id="KW-1185">Reference proteome</keyword>
<reference evidence="2 3" key="1">
    <citation type="submission" date="2018-07" db="EMBL/GenBank/DDBJ databases">
        <title>Lottiidibacillus patelloidae gen. nov., sp. nov., isolated from the intestinal tract of a marine limpet and the reclassification of B. taeanensis BH030017T, B. algicola KMM 3737T and B. hwajinpoensis SW-72T as genus Lottiidibacillus.</title>
        <authorList>
            <person name="Liu R."/>
            <person name="Huang Z."/>
        </authorList>
    </citation>
    <scope>NUCLEOTIDE SEQUENCE [LARGE SCALE GENOMIC DNA]</scope>
    <source>
        <strain evidence="2 3">BH030017</strain>
    </source>
</reference>